<proteinExistence type="predicted"/>
<evidence type="ECO:0000313" key="3">
    <source>
        <dbReference type="Proteomes" id="UP000324800"/>
    </source>
</evidence>
<name>A0A5J4S9R2_9EUKA</name>
<evidence type="ECO:0000313" key="2">
    <source>
        <dbReference type="EMBL" id="KAA6342638.1"/>
    </source>
</evidence>
<evidence type="ECO:0000256" key="1">
    <source>
        <dbReference type="SAM" id="MobiDB-lite"/>
    </source>
</evidence>
<reference evidence="2 3" key="1">
    <citation type="submission" date="2019-03" db="EMBL/GenBank/DDBJ databases">
        <title>Single cell metagenomics reveals metabolic interactions within the superorganism composed of flagellate Streblomastix strix and complex community of Bacteroidetes bacteria on its surface.</title>
        <authorList>
            <person name="Treitli S.C."/>
            <person name="Kolisko M."/>
            <person name="Husnik F."/>
            <person name="Keeling P."/>
            <person name="Hampl V."/>
        </authorList>
    </citation>
    <scope>NUCLEOTIDE SEQUENCE [LARGE SCALE GENOMIC DNA]</scope>
    <source>
        <strain evidence="2">ST1C</strain>
    </source>
</reference>
<dbReference type="AlphaFoldDB" id="A0A5J4S9R2"/>
<feature type="region of interest" description="Disordered" evidence="1">
    <location>
        <begin position="1"/>
        <end position="26"/>
    </location>
</feature>
<sequence>DNTSKEGYISDISDESTPSEKGTHTVKISPKHELSTMQNYAGYEDDPQKQILQRIRVLSEAGGVRRELDENGNDTLAVVSDLEFMKLHIQTDLSNKEKKILKKKPKVKKKQINHPIKEINLTEYNFDDKMSKDSENISSSDDSQMDDIPKTKVEQGLNKLPNHSNVKRNISRTSLKFMQSNEDSSIISLSESPSSLTLDSESSREYYRRRSKSTGRTRVDQFAGAWATSYESGNVHEGQLKDREIGNLNLQRDEFDDEGILQHEKEGFVLRLPTTPSLFNVL</sequence>
<protein>
    <submittedName>
        <fullName evidence="2">Uncharacterized protein</fullName>
    </submittedName>
</protein>
<gene>
    <name evidence="2" type="ORF">EZS28_052374</name>
</gene>
<dbReference type="Proteomes" id="UP000324800">
    <property type="component" value="Unassembled WGS sequence"/>
</dbReference>
<organism evidence="2 3">
    <name type="scientific">Streblomastix strix</name>
    <dbReference type="NCBI Taxonomy" id="222440"/>
    <lineage>
        <taxon>Eukaryota</taxon>
        <taxon>Metamonada</taxon>
        <taxon>Preaxostyla</taxon>
        <taxon>Oxymonadida</taxon>
        <taxon>Streblomastigidae</taxon>
        <taxon>Streblomastix</taxon>
    </lineage>
</organism>
<feature type="non-terminal residue" evidence="2">
    <location>
        <position position="1"/>
    </location>
</feature>
<comment type="caution">
    <text evidence="2">The sequence shown here is derived from an EMBL/GenBank/DDBJ whole genome shotgun (WGS) entry which is preliminary data.</text>
</comment>
<feature type="region of interest" description="Disordered" evidence="1">
    <location>
        <begin position="184"/>
        <end position="203"/>
    </location>
</feature>
<feature type="non-terminal residue" evidence="2">
    <location>
        <position position="282"/>
    </location>
</feature>
<accession>A0A5J4S9R2</accession>
<dbReference type="EMBL" id="SNRW01040615">
    <property type="protein sequence ID" value="KAA6342638.1"/>
    <property type="molecule type" value="Genomic_DNA"/>
</dbReference>
<feature type="compositionally biased region" description="Low complexity" evidence="1">
    <location>
        <begin position="184"/>
        <end position="200"/>
    </location>
</feature>